<dbReference type="Proteomes" id="UP000612585">
    <property type="component" value="Unassembled WGS sequence"/>
</dbReference>
<accession>A0A8J4DZ09</accession>
<dbReference type="EMBL" id="BOPG01000023">
    <property type="protein sequence ID" value="GIJ56200.1"/>
    <property type="molecule type" value="Genomic_DNA"/>
</dbReference>
<organism evidence="2 3">
    <name type="scientific">Virgisporangium aurantiacum</name>
    <dbReference type="NCBI Taxonomy" id="175570"/>
    <lineage>
        <taxon>Bacteria</taxon>
        <taxon>Bacillati</taxon>
        <taxon>Actinomycetota</taxon>
        <taxon>Actinomycetes</taxon>
        <taxon>Micromonosporales</taxon>
        <taxon>Micromonosporaceae</taxon>
        <taxon>Virgisporangium</taxon>
    </lineage>
</organism>
<name>A0A8J4DZ09_9ACTN</name>
<protein>
    <submittedName>
        <fullName evidence="2">Uncharacterized protein</fullName>
    </submittedName>
</protein>
<proteinExistence type="predicted"/>
<comment type="caution">
    <text evidence="2">The sequence shown here is derived from an EMBL/GenBank/DDBJ whole genome shotgun (WGS) entry which is preliminary data.</text>
</comment>
<gene>
    <name evidence="2" type="ORF">Vau01_037160</name>
</gene>
<evidence type="ECO:0000313" key="2">
    <source>
        <dbReference type="EMBL" id="GIJ56200.1"/>
    </source>
</evidence>
<reference evidence="2" key="1">
    <citation type="submission" date="2021-01" db="EMBL/GenBank/DDBJ databases">
        <title>Whole genome shotgun sequence of Virgisporangium aurantiacum NBRC 16421.</title>
        <authorList>
            <person name="Komaki H."/>
            <person name="Tamura T."/>
        </authorList>
    </citation>
    <scope>NUCLEOTIDE SEQUENCE</scope>
    <source>
        <strain evidence="2">NBRC 16421</strain>
    </source>
</reference>
<evidence type="ECO:0000313" key="3">
    <source>
        <dbReference type="Proteomes" id="UP000612585"/>
    </source>
</evidence>
<evidence type="ECO:0000256" key="1">
    <source>
        <dbReference type="SAM" id="MobiDB-lite"/>
    </source>
</evidence>
<sequence>MQDNAASHVGITHRATPPPQRSTPDNTLRRQWTTHLTGPELRTSTKVPARGHLSTNHWTSDVPPCQRLEGHWAVTVEGGGKTYRVRIPHEDPSDWTMSVDMD</sequence>
<feature type="region of interest" description="Disordered" evidence="1">
    <location>
        <begin position="1"/>
        <end position="27"/>
    </location>
</feature>
<keyword evidence="3" id="KW-1185">Reference proteome</keyword>
<dbReference type="AlphaFoldDB" id="A0A8J4DZ09"/>